<accession>A0A9D1JV08</accession>
<feature type="compositionally biased region" description="Pro residues" evidence="1">
    <location>
        <begin position="108"/>
        <end position="133"/>
    </location>
</feature>
<protein>
    <submittedName>
        <fullName evidence="2">Uncharacterized protein</fullName>
    </submittedName>
</protein>
<evidence type="ECO:0000256" key="1">
    <source>
        <dbReference type="SAM" id="MobiDB-lite"/>
    </source>
</evidence>
<dbReference type="EMBL" id="DVJJ01000163">
    <property type="protein sequence ID" value="HIS65799.1"/>
    <property type="molecule type" value="Genomic_DNA"/>
</dbReference>
<dbReference type="InterPro" id="IPR058705">
    <property type="entry name" value="A_ENA"/>
</dbReference>
<evidence type="ECO:0000313" key="2">
    <source>
        <dbReference type="EMBL" id="HIS65799.1"/>
    </source>
</evidence>
<gene>
    <name evidence="2" type="ORF">IAA83_10610</name>
</gene>
<reference evidence="2" key="1">
    <citation type="submission" date="2020-10" db="EMBL/GenBank/DDBJ databases">
        <authorList>
            <person name="Gilroy R."/>
        </authorList>
    </citation>
    <scope>NUCLEOTIDE SEQUENCE</scope>
    <source>
        <strain evidence="2">ChiBcec16-1751</strain>
    </source>
</reference>
<dbReference type="Proteomes" id="UP000886741">
    <property type="component" value="Unassembled WGS sequence"/>
</dbReference>
<evidence type="ECO:0000313" key="3">
    <source>
        <dbReference type="Proteomes" id="UP000886741"/>
    </source>
</evidence>
<name>A0A9D1JV08_9FIRM</name>
<reference evidence="2" key="2">
    <citation type="journal article" date="2021" name="PeerJ">
        <title>Extensive microbial diversity within the chicken gut microbiome revealed by metagenomics and culture.</title>
        <authorList>
            <person name="Gilroy R."/>
            <person name="Ravi A."/>
            <person name="Getino M."/>
            <person name="Pursley I."/>
            <person name="Horton D.L."/>
            <person name="Alikhan N.F."/>
            <person name="Baker D."/>
            <person name="Gharbi K."/>
            <person name="Hall N."/>
            <person name="Watson M."/>
            <person name="Adriaenssens E.M."/>
            <person name="Foster-Nyarko E."/>
            <person name="Jarju S."/>
            <person name="Secka A."/>
            <person name="Antonio M."/>
            <person name="Oren A."/>
            <person name="Chaudhuri R.R."/>
            <person name="La Ragione R."/>
            <person name="Hildebrand F."/>
            <person name="Pallen M.J."/>
        </authorList>
    </citation>
    <scope>NUCLEOTIDE SEQUENCE</scope>
    <source>
        <strain evidence="2">ChiBcec16-1751</strain>
    </source>
</reference>
<organism evidence="2 3">
    <name type="scientific">Candidatus Avoscillospira avistercoris</name>
    <dbReference type="NCBI Taxonomy" id="2840707"/>
    <lineage>
        <taxon>Bacteria</taxon>
        <taxon>Bacillati</taxon>
        <taxon>Bacillota</taxon>
        <taxon>Clostridia</taxon>
        <taxon>Eubacteriales</taxon>
        <taxon>Oscillospiraceae</taxon>
        <taxon>Oscillospiraceae incertae sedis</taxon>
        <taxon>Candidatus Avoscillospira</taxon>
    </lineage>
</organism>
<comment type="caution">
    <text evidence="2">The sequence shown here is derived from an EMBL/GenBank/DDBJ whole genome shotgun (WGS) entry which is preliminary data.</text>
</comment>
<dbReference type="Pfam" id="PF26595">
    <property type="entry name" value="A_ENA"/>
    <property type="match status" value="1"/>
</dbReference>
<feature type="region of interest" description="Disordered" evidence="1">
    <location>
        <begin position="98"/>
        <end position="133"/>
    </location>
</feature>
<dbReference type="AlphaFoldDB" id="A0A9D1JV08"/>
<sequence>MSMPNIPNLNPQISVNRDDAVNIILSSIGMEELSLAHILNAEAEKIQFALGTLETAGGQASSMTDILETNKLASKMVRNVIKKQMLLSMKMEDTVDLAEQTQPVTQPVTPPVTEPVVPPATEPVTPPVTEPIA</sequence>
<proteinExistence type="predicted"/>
<feature type="compositionally biased region" description="Low complexity" evidence="1">
    <location>
        <begin position="98"/>
        <end position="107"/>
    </location>
</feature>